<dbReference type="PROSITE" id="PS00292">
    <property type="entry name" value="CYCLINS"/>
    <property type="match status" value="1"/>
</dbReference>
<feature type="region of interest" description="Disordered" evidence="5">
    <location>
        <begin position="1394"/>
        <end position="1424"/>
    </location>
</feature>
<feature type="compositionally biased region" description="Basic residues" evidence="5">
    <location>
        <begin position="1635"/>
        <end position="1645"/>
    </location>
</feature>
<dbReference type="Pfam" id="PF06585">
    <property type="entry name" value="JHBP"/>
    <property type="match status" value="1"/>
</dbReference>
<dbReference type="FunFam" id="1.10.472.10:FF:000001">
    <property type="entry name" value="G2/mitotic-specific cyclin"/>
    <property type="match status" value="1"/>
</dbReference>
<evidence type="ECO:0000313" key="9">
    <source>
        <dbReference type="Proteomes" id="UP000479000"/>
    </source>
</evidence>
<evidence type="ECO:0000313" key="8">
    <source>
        <dbReference type="EMBL" id="CAB0008640.1"/>
    </source>
</evidence>
<feature type="domain" description="Cyclin-like" evidence="6">
    <location>
        <begin position="835"/>
        <end position="919"/>
    </location>
</feature>
<feature type="domain" description="Cyclin-like" evidence="6">
    <location>
        <begin position="932"/>
        <end position="1015"/>
    </location>
</feature>
<dbReference type="InterPro" id="IPR048258">
    <property type="entry name" value="Cyclins_cyclin-box"/>
</dbReference>
<dbReference type="InterPro" id="IPR004367">
    <property type="entry name" value="Cyclin_C-dom"/>
</dbReference>
<dbReference type="SUPFAM" id="SSF49329">
    <property type="entry name" value="Cu,Zn superoxide dismutase-like"/>
    <property type="match status" value="1"/>
</dbReference>
<feature type="compositionally biased region" description="Basic and acidic residues" evidence="5">
    <location>
        <begin position="680"/>
        <end position="700"/>
    </location>
</feature>
<reference evidence="8 9" key="1">
    <citation type="submission" date="2020-02" db="EMBL/GenBank/DDBJ databases">
        <authorList>
            <person name="Ferguson B K."/>
        </authorList>
    </citation>
    <scope>NUCLEOTIDE SEQUENCE [LARGE SCALE GENOMIC DNA]</scope>
</reference>
<dbReference type="GO" id="GO:0051301">
    <property type="term" value="P:cell division"/>
    <property type="evidence" value="ECO:0007669"/>
    <property type="project" value="UniProtKB-KW"/>
</dbReference>
<keyword evidence="2 4" id="KW-0195">Cyclin</keyword>
<evidence type="ECO:0000256" key="5">
    <source>
        <dbReference type="SAM" id="MobiDB-lite"/>
    </source>
</evidence>
<dbReference type="SUPFAM" id="SSF102114">
    <property type="entry name" value="Radical SAM enzymes"/>
    <property type="match status" value="1"/>
</dbReference>
<dbReference type="GO" id="GO:0000278">
    <property type="term" value="P:mitotic cell cycle"/>
    <property type="evidence" value="ECO:0007669"/>
    <property type="project" value="UniProtKB-ARBA"/>
</dbReference>
<keyword evidence="9" id="KW-1185">Reference proteome</keyword>
<evidence type="ECO:0000259" key="7">
    <source>
        <dbReference type="SMART" id="SM01332"/>
    </source>
</evidence>
<dbReference type="Proteomes" id="UP000479000">
    <property type="component" value="Unassembled WGS sequence"/>
</dbReference>
<dbReference type="InterPro" id="IPR038606">
    <property type="entry name" value="To_sf"/>
</dbReference>
<keyword evidence="3" id="KW-0131">Cell cycle</keyword>
<accession>A0A6H5H4P6</accession>
<keyword evidence="1" id="KW-0132">Cell division</keyword>
<evidence type="ECO:0000256" key="4">
    <source>
        <dbReference type="RuleBase" id="RU000383"/>
    </source>
</evidence>
<dbReference type="Pfam" id="PF02984">
    <property type="entry name" value="Cyclin_C"/>
    <property type="match status" value="1"/>
</dbReference>
<gene>
    <name evidence="8" type="ORF">NTEN_LOCUS13886</name>
</gene>
<dbReference type="InterPro" id="IPR006671">
    <property type="entry name" value="Cyclin_N"/>
</dbReference>
<organism evidence="8 9">
    <name type="scientific">Nesidiocoris tenuis</name>
    <dbReference type="NCBI Taxonomy" id="355587"/>
    <lineage>
        <taxon>Eukaryota</taxon>
        <taxon>Metazoa</taxon>
        <taxon>Ecdysozoa</taxon>
        <taxon>Arthropoda</taxon>
        <taxon>Hexapoda</taxon>
        <taxon>Insecta</taxon>
        <taxon>Pterygota</taxon>
        <taxon>Neoptera</taxon>
        <taxon>Paraneoptera</taxon>
        <taxon>Hemiptera</taxon>
        <taxon>Heteroptera</taxon>
        <taxon>Panheteroptera</taxon>
        <taxon>Cimicomorpha</taxon>
        <taxon>Miridae</taxon>
        <taxon>Dicyphina</taxon>
        <taxon>Nesidiocoris</taxon>
    </lineage>
</organism>
<dbReference type="Gene3D" id="1.10.472.10">
    <property type="entry name" value="Cyclin-like"/>
    <property type="match status" value="2"/>
</dbReference>
<feature type="compositionally biased region" description="Polar residues" evidence="5">
    <location>
        <begin position="751"/>
        <end position="765"/>
    </location>
</feature>
<dbReference type="InterPro" id="IPR036915">
    <property type="entry name" value="Cyclin-like_sf"/>
</dbReference>
<dbReference type="InterPro" id="IPR039361">
    <property type="entry name" value="Cyclin"/>
</dbReference>
<dbReference type="SMART" id="SM00385">
    <property type="entry name" value="CYCLIN"/>
    <property type="match status" value="2"/>
</dbReference>
<dbReference type="GO" id="GO:0046872">
    <property type="term" value="F:metal ion binding"/>
    <property type="evidence" value="ECO:0007669"/>
    <property type="project" value="InterPro"/>
</dbReference>
<protein>
    <submittedName>
        <fullName evidence="8">Uncharacterized protein</fullName>
    </submittedName>
</protein>
<proteinExistence type="inferred from homology"/>
<feature type="region of interest" description="Disordered" evidence="5">
    <location>
        <begin position="1200"/>
        <end position="1224"/>
    </location>
</feature>
<feature type="compositionally biased region" description="Low complexity" evidence="5">
    <location>
        <begin position="11"/>
        <end position="24"/>
    </location>
</feature>
<dbReference type="GO" id="GO:0005634">
    <property type="term" value="C:nucleus"/>
    <property type="evidence" value="ECO:0007669"/>
    <property type="project" value="UniProtKB-ARBA"/>
</dbReference>
<evidence type="ECO:0000259" key="6">
    <source>
        <dbReference type="SMART" id="SM00385"/>
    </source>
</evidence>
<feature type="region of interest" description="Disordered" evidence="5">
    <location>
        <begin position="1623"/>
        <end position="1645"/>
    </location>
</feature>
<dbReference type="SMART" id="SM01332">
    <property type="entry name" value="Cyclin_C"/>
    <property type="match status" value="1"/>
</dbReference>
<dbReference type="InterPro" id="IPR010562">
    <property type="entry name" value="Haemolymph_juvenile_hormone-bd"/>
</dbReference>
<feature type="region of interest" description="Disordered" evidence="5">
    <location>
        <begin position="680"/>
        <end position="770"/>
    </location>
</feature>
<sequence length="1645" mass="184058">MKNQRPAAETRGQWQQQRQSGRGSFPRRRRPQGPSPVPVVRQQFGHRRRHPLRPPLGQRSSSDVAQLEDIYDRCPRVGSRQGQGELQFAASYPDGPGHAAGRDSSGRPPVVQGPQPAAYGHEKQETAAFPGHFGQRPSGHVSYLCQDSIQASNIGQGPSQRTWGRWLSEFGTALAVDAHQSSPEYQQGCRTCPRRFQVNPNKTTESVVGDLTARLGMLQISGGKKLIRESRVLFTDDNIPLAGHNSIYEKSLVIYDDNGPQARGDRLACSRITGIFRRKAVAKDWFGNGSPTTVSGKVEFFQRTEYSISDIEVNLEGLQNIDHFQIHRHQTTKVTIRVLQVGMLDDRKRLCSVGSPRTQSDRVVSSSLGLCLRLHTNEMKKKRFSFSLSSSSAQLKPLVERLTPHVRDHRAKYRQSLATLKAAKSFKPNLVTKSSIMLGLGESDDEVLTAMKDLKEADVDAVTLGQYMQPTKRHLKRFRFGDSRAGNVQRDELVDLVGEHGGVHEADSAAKRVADYRNFGPAKMLDDPSGHEESVPENVVEHARRVGRAQTVARQVDAEVGQLLRQQFDERIESPSVVLPAVDEEDGLHVSRAPPFACNIIEGFLMHSLSNNMASFRIHEDVEGENAVPALSARLNQLGPIQTRRAALGELDVNLVPSRQEVLKPPVDGPDNRLVAKDGSAKENAAKENAAKVGGKKADGKIPVAAKPTCQPAGQVPRGGLSVRSDENRAPLPVAAQAKVDDADQQKRSPLKSSTAVENDVSLSPMSVDDSPAISSTIPLPQSIKQDLEDLYSCVVYKDRILKYLKEREKIFKPKPYYMKRQPDITYNMRTILVDWLVEVGEEYKLSHQTLFLAVSYVDRFLSSMAVVRGKLQLLGASAMFIAAKFEEIYPPEVGEFTYITDDSYTKKQVLRMESLIAKVLGYNLSTPTSYTFLMHFAASTKMSQKVMFLSIFICELTLLEADPYLECSPSLIASGAIALARHALGYSDVWPAQLAQLSGYSLRQLAQVVNHLNETHARSITSAQAATKEKYKSQHFLQVSKVPVKKLSIRVDNLTRVAFPRVNTLCSSWMPQLEQFTFVQRIGSIWRLFLMSRMREAPIHVRSSSVQVFWPKLKTEENFGGIKILTPPCITLGLTRIRKRSSLPSCSKRPTDSYPAVNLTRPFSSPLLSKMVDNPLQKSAHSSSRSLLTNFPLKIGLSTPSRKKRVTSSSQTPNSEETIGSDEQFKGWNLNDADCLESERRRTKFAEYIDHLNRVSGEFGNNFGESNSENNSCDIERISCLDPPTGENSNGLKLKNCRVVISRICRLDGGLVDDKNESIEDYLDGRAPYVTVSTDPQLGLPYGAHIKIPELDEHYGLRDRDREGGIRFESRDREFPPFRICSCGTPEFHVQKLQPKEPVQNPDEQSRELQLPGPTATLRPPRSHASKCERFLPLWWSVVLNDHSGSSATQNKCYCPDQYLVWCEKNAGVAGLWYRYCRWYRSDSPQPTKTWKTCKQTDKNANECLRAAAEHAVRSMKNGNRDLGVLPLDPLHFNHLSMDGGNGPVNVQLDLKNLDMYGISTAKVQRIKLGTSVSVSWTGVNTEYLSLDHVRSCPRSTFGRLGQLPIGRRYHFRAGFRPSRRLLRQRSRPSSSSRWRRQMQSHFP</sequence>
<evidence type="ECO:0000256" key="3">
    <source>
        <dbReference type="ARBA" id="ARBA00023306"/>
    </source>
</evidence>
<evidence type="ECO:0000256" key="1">
    <source>
        <dbReference type="ARBA" id="ARBA00022618"/>
    </source>
</evidence>
<dbReference type="OrthoDB" id="5590282at2759"/>
<dbReference type="SUPFAM" id="SSF47954">
    <property type="entry name" value="Cyclin-like"/>
    <property type="match status" value="2"/>
</dbReference>
<dbReference type="InterPro" id="IPR036423">
    <property type="entry name" value="SOD-like_Cu/Zn_dom_sf"/>
</dbReference>
<feature type="region of interest" description="Disordered" evidence="5">
    <location>
        <begin position="87"/>
        <end position="118"/>
    </location>
</feature>
<dbReference type="CDD" id="cd20504">
    <property type="entry name" value="CYCLIN_CCNA_rpt1"/>
    <property type="match status" value="1"/>
</dbReference>
<dbReference type="InterPro" id="IPR013763">
    <property type="entry name" value="Cyclin-like_dom"/>
</dbReference>
<dbReference type="GO" id="GO:0006801">
    <property type="term" value="P:superoxide metabolic process"/>
    <property type="evidence" value="ECO:0007669"/>
    <property type="project" value="InterPro"/>
</dbReference>
<dbReference type="Gene3D" id="2.60.40.200">
    <property type="entry name" value="Superoxide dismutase, copper/zinc binding domain"/>
    <property type="match status" value="1"/>
</dbReference>
<dbReference type="EMBL" id="CADCXU010020503">
    <property type="protein sequence ID" value="CAB0008640.1"/>
    <property type="molecule type" value="Genomic_DNA"/>
</dbReference>
<feature type="non-terminal residue" evidence="8">
    <location>
        <position position="1645"/>
    </location>
</feature>
<feature type="compositionally biased region" description="Polar residues" evidence="5">
    <location>
        <begin position="1208"/>
        <end position="1219"/>
    </location>
</feature>
<evidence type="ECO:0000256" key="2">
    <source>
        <dbReference type="ARBA" id="ARBA00023127"/>
    </source>
</evidence>
<comment type="similarity">
    <text evidence="4">Belongs to the cyclin family.</text>
</comment>
<feature type="domain" description="Cyclin C-terminal" evidence="7">
    <location>
        <begin position="928"/>
        <end position="1046"/>
    </location>
</feature>
<feature type="region of interest" description="Disordered" evidence="5">
    <location>
        <begin position="1"/>
        <end position="67"/>
    </location>
</feature>
<name>A0A6H5H4P6_9HEMI</name>
<dbReference type="InterPro" id="IPR058240">
    <property type="entry name" value="rSAM_sf"/>
</dbReference>
<dbReference type="Pfam" id="PF00134">
    <property type="entry name" value="Cyclin_N"/>
    <property type="match status" value="1"/>
</dbReference>
<dbReference type="PANTHER" id="PTHR10177">
    <property type="entry name" value="CYCLINS"/>
    <property type="match status" value="1"/>
</dbReference>
<dbReference type="Gene3D" id="3.15.10.30">
    <property type="entry name" value="Haemolymph juvenile hormone binding protein"/>
    <property type="match status" value="1"/>
</dbReference>